<dbReference type="GO" id="GO:0004806">
    <property type="term" value="F:triacylglycerol lipase activity"/>
    <property type="evidence" value="ECO:0007669"/>
    <property type="project" value="InterPro"/>
</dbReference>
<keyword evidence="1" id="KW-0378">Hydrolase</keyword>
<name>A0A0A1T2T1_9HYPO</name>
<feature type="signal peptide" evidence="2">
    <location>
        <begin position="1"/>
        <end position="16"/>
    </location>
</feature>
<protein>
    <submittedName>
        <fullName evidence="3">Uncharacterized protein</fullName>
    </submittedName>
</protein>
<dbReference type="InterPro" id="IPR005152">
    <property type="entry name" value="Lipase_secreted"/>
</dbReference>
<proteinExistence type="predicted"/>
<keyword evidence="4" id="KW-1185">Reference proteome</keyword>
<dbReference type="Gene3D" id="3.40.50.1820">
    <property type="entry name" value="alpha/beta hydrolase"/>
    <property type="match status" value="1"/>
</dbReference>
<evidence type="ECO:0000313" key="3">
    <source>
        <dbReference type="EMBL" id="CEJ91511.1"/>
    </source>
</evidence>
<organism evidence="3 4">
    <name type="scientific">[Torrubiella] hemipterigena</name>
    <dbReference type="NCBI Taxonomy" id="1531966"/>
    <lineage>
        <taxon>Eukaryota</taxon>
        <taxon>Fungi</taxon>
        <taxon>Dikarya</taxon>
        <taxon>Ascomycota</taxon>
        <taxon>Pezizomycotina</taxon>
        <taxon>Sordariomycetes</taxon>
        <taxon>Hypocreomycetidae</taxon>
        <taxon>Hypocreales</taxon>
        <taxon>Clavicipitaceae</taxon>
        <taxon>Clavicipitaceae incertae sedis</taxon>
        <taxon>'Torrubiella' clade</taxon>
    </lineage>
</organism>
<gene>
    <name evidence="3" type="ORF">VHEMI07214</name>
</gene>
<evidence type="ECO:0000313" key="4">
    <source>
        <dbReference type="Proteomes" id="UP000039046"/>
    </source>
</evidence>
<dbReference type="Gene3D" id="1.10.260.130">
    <property type="match status" value="1"/>
</dbReference>
<keyword evidence="2" id="KW-0732">Signal</keyword>
<dbReference type="Proteomes" id="UP000039046">
    <property type="component" value="Unassembled WGS sequence"/>
</dbReference>
<dbReference type="HOGENOM" id="CLU_029538_5_0_1"/>
<dbReference type="EMBL" id="CDHN01000003">
    <property type="protein sequence ID" value="CEJ91511.1"/>
    <property type="molecule type" value="Genomic_DNA"/>
</dbReference>
<dbReference type="AlphaFoldDB" id="A0A0A1T2T1"/>
<sequence>MFIIPLLFLALGTCGATNSTCDVYPPSRLPTQDPWYTMPDGATCSEAGSPGTVLRLRRAPHETLHAMNGTKAAWNILYCTTDSNNKPTFAVTTVLIPDNSTVDSMVTYHVAYDSPNIDQSPSYIMNDLQTSPTDQKVQMPLFFDQGWVINLPDYEGPTASLGSGHMSGQASLDSIRAVLNTKETLELKSQIQLALYGYSGGAFAAGWAAVLQPAYAPELLITGTALGGLPANMTDVVLAVNKQPPAAIVDVAFLGWSQQHTEFNSTMREQLEKSGGSNTTTFLSGLYEGLSTIAPKFANQDMSKYFADGFAWLHQASIQKMLKHDVEFGPQPTPRMPLFIFHSTNDTQSPFESTNELVTRYCDDGASLDFLRNSYGDHNLEAYIHVYEAIEWIYGILNHPRNSSSHCTTRDVYQELDKSIRDRITSALARLGLPTNISSVS</sequence>
<dbReference type="SUPFAM" id="SSF53474">
    <property type="entry name" value="alpha/beta-Hydrolases"/>
    <property type="match status" value="1"/>
</dbReference>
<accession>A0A0A1T2T1</accession>
<dbReference type="PANTHER" id="PTHR34853:SF5">
    <property type="entry name" value="LIP-DOMAIN-CONTAINING PROTEIN-RELATED"/>
    <property type="match status" value="1"/>
</dbReference>
<feature type="chain" id="PRO_5001979331" evidence="2">
    <location>
        <begin position="17"/>
        <end position="441"/>
    </location>
</feature>
<evidence type="ECO:0000256" key="2">
    <source>
        <dbReference type="SAM" id="SignalP"/>
    </source>
</evidence>
<dbReference type="PANTHER" id="PTHR34853">
    <property type="match status" value="1"/>
</dbReference>
<dbReference type="GO" id="GO:0016042">
    <property type="term" value="P:lipid catabolic process"/>
    <property type="evidence" value="ECO:0007669"/>
    <property type="project" value="InterPro"/>
</dbReference>
<evidence type="ECO:0000256" key="1">
    <source>
        <dbReference type="ARBA" id="ARBA00022801"/>
    </source>
</evidence>
<dbReference type="Pfam" id="PF03583">
    <property type="entry name" value="LIP"/>
    <property type="match status" value="1"/>
</dbReference>
<dbReference type="InterPro" id="IPR029058">
    <property type="entry name" value="AB_hydrolase_fold"/>
</dbReference>
<dbReference type="OrthoDB" id="2373480at2759"/>
<reference evidence="3 4" key="1">
    <citation type="journal article" date="2015" name="Genome Announc.">
        <title>Draft Genome Sequence and Gene Annotation of the Entomopathogenic Fungus Verticillium hemipterigenum.</title>
        <authorList>
            <person name="Horn F."/>
            <person name="Habel A."/>
            <person name="Scharf D.H."/>
            <person name="Dworschak J."/>
            <person name="Brakhage A.A."/>
            <person name="Guthke R."/>
            <person name="Hertweck C."/>
            <person name="Linde J."/>
        </authorList>
    </citation>
    <scope>NUCLEOTIDE SEQUENCE [LARGE SCALE GENOMIC DNA]</scope>
</reference>